<organism evidence="2 3">
    <name type="scientific">Ladona fulva</name>
    <name type="common">Scarce chaser dragonfly</name>
    <name type="synonym">Libellula fulva</name>
    <dbReference type="NCBI Taxonomy" id="123851"/>
    <lineage>
        <taxon>Eukaryota</taxon>
        <taxon>Metazoa</taxon>
        <taxon>Ecdysozoa</taxon>
        <taxon>Arthropoda</taxon>
        <taxon>Hexapoda</taxon>
        <taxon>Insecta</taxon>
        <taxon>Pterygota</taxon>
        <taxon>Palaeoptera</taxon>
        <taxon>Odonata</taxon>
        <taxon>Epiprocta</taxon>
        <taxon>Anisoptera</taxon>
        <taxon>Libelluloidea</taxon>
        <taxon>Libellulidae</taxon>
        <taxon>Ladona</taxon>
    </lineage>
</organism>
<protein>
    <submittedName>
        <fullName evidence="2">Uncharacterized protein</fullName>
    </submittedName>
</protein>
<reference evidence="2" key="2">
    <citation type="submission" date="2017-10" db="EMBL/GenBank/DDBJ databases">
        <title>Ladona fulva Genome sequencing and assembly.</title>
        <authorList>
            <person name="Murali S."/>
            <person name="Richards S."/>
            <person name="Bandaranaike D."/>
            <person name="Bellair M."/>
            <person name="Blankenburg K."/>
            <person name="Chao H."/>
            <person name="Dinh H."/>
            <person name="Doddapaneni H."/>
            <person name="Dugan-Rocha S."/>
            <person name="Elkadiri S."/>
            <person name="Gnanaolivu R."/>
            <person name="Hernandez B."/>
            <person name="Skinner E."/>
            <person name="Javaid M."/>
            <person name="Lee S."/>
            <person name="Li M."/>
            <person name="Ming W."/>
            <person name="Munidasa M."/>
            <person name="Muniz J."/>
            <person name="Nguyen L."/>
            <person name="Hughes D."/>
            <person name="Osuji N."/>
            <person name="Pu L.-L."/>
            <person name="Puazo M."/>
            <person name="Qu C."/>
            <person name="Quiroz J."/>
            <person name="Raj R."/>
            <person name="Weissenberger G."/>
            <person name="Xin Y."/>
            <person name="Zou X."/>
            <person name="Han Y."/>
            <person name="Worley K."/>
            <person name="Muzny D."/>
            <person name="Gibbs R."/>
        </authorList>
    </citation>
    <scope>NUCLEOTIDE SEQUENCE</scope>
    <source>
        <strain evidence="2">Sampled in the wild</strain>
    </source>
</reference>
<accession>A0A8K0JWH9</accession>
<evidence type="ECO:0000256" key="1">
    <source>
        <dbReference type="SAM" id="SignalP"/>
    </source>
</evidence>
<name>A0A8K0JWH9_LADFU</name>
<keyword evidence="3" id="KW-1185">Reference proteome</keyword>
<evidence type="ECO:0000313" key="2">
    <source>
        <dbReference type="EMBL" id="KAG8223951.1"/>
    </source>
</evidence>
<feature type="signal peptide" evidence="1">
    <location>
        <begin position="1"/>
        <end position="20"/>
    </location>
</feature>
<keyword evidence="1" id="KW-0732">Signal</keyword>
<comment type="caution">
    <text evidence="2">The sequence shown here is derived from an EMBL/GenBank/DDBJ whole genome shotgun (WGS) entry which is preliminary data.</text>
</comment>
<dbReference type="Gene3D" id="3.40.30.50">
    <property type="entry name" value="Sep15/SelM thioredoxin-like domain, active-site redox motif"/>
    <property type="match status" value="1"/>
</dbReference>
<sequence length="69" mass="7888">MMEWKTSTLLALILTVMVQASPDVVRGRIEELERIDISKMNRVQCNELLTEKGFQKRSADGNKGEHNDL</sequence>
<dbReference type="Proteomes" id="UP000792457">
    <property type="component" value="Unassembled WGS sequence"/>
</dbReference>
<reference evidence="2" key="1">
    <citation type="submission" date="2013-04" db="EMBL/GenBank/DDBJ databases">
        <authorList>
            <person name="Qu J."/>
            <person name="Murali S.C."/>
            <person name="Bandaranaike D."/>
            <person name="Bellair M."/>
            <person name="Blankenburg K."/>
            <person name="Chao H."/>
            <person name="Dinh H."/>
            <person name="Doddapaneni H."/>
            <person name="Downs B."/>
            <person name="Dugan-Rocha S."/>
            <person name="Elkadiri S."/>
            <person name="Gnanaolivu R.D."/>
            <person name="Hernandez B."/>
            <person name="Javaid M."/>
            <person name="Jayaseelan J.C."/>
            <person name="Lee S."/>
            <person name="Li M."/>
            <person name="Ming W."/>
            <person name="Munidasa M."/>
            <person name="Muniz J."/>
            <person name="Nguyen L."/>
            <person name="Ongeri F."/>
            <person name="Osuji N."/>
            <person name="Pu L.-L."/>
            <person name="Puazo M."/>
            <person name="Qu C."/>
            <person name="Quiroz J."/>
            <person name="Raj R."/>
            <person name="Weissenberger G."/>
            <person name="Xin Y."/>
            <person name="Zou X."/>
            <person name="Han Y."/>
            <person name="Richards S."/>
            <person name="Worley K."/>
            <person name="Muzny D."/>
            <person name="Gibbs R."/>
        </authorList>
    </citation>
    <scope>NUCLEOTIDE SEQUENCE</scope>
    <source>
        <strain evidence="2">Sampled in the wild</strain>
    </source>
</reference>
<proteinExistence type="predicted"/>
<feature type="chain" id="PRO_5035435984" evidence="1">
    <location>
        <begin position="21"/>
        <end position="69"/>
    </location>
</feature>
<dbReference type="SUPFAM" id="SSF52833">
    <property type="entry name" value="Thioredoxin-like"/>
    <property type="match status" value="1"/>
</dbReference>
<dbReference type="InterPro" id="IPR038219">
    <property type="entry name" value="Sep15/SelM_sf"/>
</dbReference>
<dbReference type="OrthoDB" id="25165at2759"/>
<gene>
    <name evidence="2" type="ORF">J437_LFUL003759</name>
</gene>
<dbReference type="EMBL" id="KZ308180">
    <property type="protein sequence ID" value="KAG8223951.1"/>
    <property type="molecule type" value="Genomic_DNA"/>
</dbReference>
<dbReference type="AlphaFoldDB" id="A0A8K0JWH9"/>
<dbReference type="InterPro" id="IPR036249">
    <property type="entry name" value="Thioredoxin-like_sf"/>
</dbReference>
<evidence type="ECO:0000313" key="3">
    <source>
        <dbReference type="Proteomes" id="UP000792457"/>
    </source>
</evidence>